<feature type="transmembrane region" description="Helical" evidence="1">
    <location>
        <begin position="20"/>
        <end position="39"/>
    </location>
</feature>
<feature type="transmembrane region" description="Helical" evidence="1">
    <location>
        <begin position="78"/>
        <end position="96"/>
    </location>
</feature>
<feature type="transmembrane region" description="Helical" evidence="1">
    <location>
        <begin position="108"/>
        <end position="129"/>
    </location>
</feature>
<dbReference type="RefSeq" id="WP_344807432.1">
    <property type="nucleotide sequence ID" value="NZ_BAABAB010000028.1"/>
</dbReference>
<keyword evidence="1" id="KW-0472">Membrane</keyword>
<reference evidence="3" key="1">
    <citation type="journal article" date="2019" name="Int. J. Syst. Evol. Microbiol.">
        <title>The Global Catalogue of Microorganisms (GCM) 10K type strain sequencing project: providing services to taxonomists for standard genome sequencing and annotation.</title>
        <authorList>
            <consortium name="The Broad Institute Genomics Platform"/>
            <consortium name="The Broad Institute Genome Sequencing Center for Infectious Disease"/>
            <person name="Wu L."/>
            <person name="Ma J."/>
        </authorList>
    </citation>
    <scope>NUCLEOTIDE SEQUENCE [LARGE SCALE GENOMIC DNA]</scope>
    <source>
        <strain evidence="3">JCM 16929</strain>
    </source>
</reference>
<organism evidence="2 3">
    <name type="scientific">Microlunatus ginsengisoli</name>
    <dbReference type="NCBI Taxonomy" id="363863"/>
    <lineage>
        <taxon>Bacteria</taxon>
        <taxon>Bacillati</taxon>
        <taxon>Actinomycetota</taxon>
        <taxon>Actinomycetes</taxon>
        <taxon>Propionibacteriales</taxon>
        <taxon>Propionibacteriaceae</taxon>
        <taxon>Microlunatus</taxon>
    </lineage>
</organism>
<keyword evidence="1" id="KW-0812">Transmembrane</keyword>
<name>A0ABP7AGT9_9ACTN</name>
<sequence length="163" mass="17206">MASRTHPQTPRPDRLRRIGLPVVAVGALGLVPWIGYLAATLPTTYRAHNWNLAWVGFDVVLLLLLAATAVLGHRRHRMVTMTAFATGVLLLCDAWFDATTSGGSDQRGALLTALLIELPLAAFLLIASLRTIASLSSAQPAAAVAHAESSAKGFGTASNRSLV</sequence>
<proteinExistence type="predicted"/>
<keyword evidence="3" id="KW-1185">Reference proteome</keyword>
<evidence type="ECO:0000313" key="3">
    <source>
        <dbReference type="Proteomes" id="UP001501490"/>
    </source>
</evidence>
<gene>
    <name evidence="2" type="ORF">GCM10022236_37630</name>
</gene>
<comment type="caution">
    <text evidence="2">The sequence shown here is derived from an EMBL/GenBank/DDBJ whole genome shotgun (WGS) entry which is preliminary data.</text>
</comment>
<evidence type="ECO:0000256" key="1">
    <source>
        <dbReference type="SAM" id="Phobius"/>
    </source>
</evidence>
<keyword evidence="1" id="KW-1133">Transmembrane helix</keyword>
<protein>
    <submittedName>
        <fullName evidence="2">Uncharacterized protein</fullName>
    </submittedName>
</protein>
<accession>A0ABP7AGT9</accession>
<feature type="transmembrane region" description="Helical" evidence="1">
    <location>
        <begin position="51"/>
        <end position="71"/>
    </location>
</feature>
<evidence type="ECO:0000313" key="2">
    <source>
        <dbReference type="EMBL" id="GAA3631509.1"/>
    </source>
</evidence>
<dbReference type="EMBL" id="BAABAB010000028">
    <property type="protein sequence ID" value="GAA3631509.1"/>
    <property type="molecule type" value="Genomic_DNA"/>
</dbReference>
<dbReference type="Proteomes" id="UP001501490">
    <property type="component" value="Unassembled WGS sequence"/>
</dbReference>